<sequence>MKTKNLIIAMGAALILSACNLNITTGENGNGKVVTQEREVTSDFTEVRGSAGLDVYLTQGDENKIVVEADENLLQYIETDIEGGKLHVTTSENIGRSKAKKVYVTFKELNTVEASSGADVTGNSVIKSQNLNLKSSSGAELEVEVFAQELIAKSSSGADLKVSGKASSLNADASSGSELDAKELLVLNCNAEASSGAEVSVNVQDKLETHVSSGGEINYYGNPVSVNSNKSHSGSVNKM</sequence>
<feature type="domain" description="Putative auto-transporter adhesin head GIN" evidence="2">
    <location>
        <begin position="43"/>
        <end position="223"/>
    </location>
</feature>
<accession>A0A137RLP8</accession>
<comment type="caution">
    <text evidence="3">The sequence shown here is derived from an EMBL/GenBank/DDBJ whole genome shotgun (WGS) entry which is preliminary data.</text>
</comment>
<dbReference type="InterPro" id="IPR021255">
    <property type="entry name" value="DUF2807"/>
</dbReference>
<keyword evidence="4" id="KW-1185">Reference proteome</keyword>
<dbReference type="STRING" id="1548749.LS48_01050"/>
<dbReference type="EMBL" id="JRWG01000001">
    <property type="protein sequence ID" value="KXO01095.1"/>
    <property type="molecule type" value="Genomic_DNA"/>
</dbReference>
<evidence type="ECO:0000259" key="2">
    <source>
        <dbReference type="Pfam" id="PF10988"/>
    </source>
</evidence>
<dbReference type="AlphaFoldDB" id="A0A137RLP8"/>
<dbReference type="OrthoDB" id="5585143at2"/>
<dbReference type="PROSITE" id="PS51257">
    <property type="entry name" value="PROKAR_LIPOPROTEIN"/>
    <property type="match status" value="1"/>
</dbReference>
<dbReference type="RefSeq" id="WP_045079959.1">
    <property type="nucleotide sequence ID" value="NZ_JRWG01000001.1"/>
</dbReference>
<reference evidence="4" key="1">
    <citation type="submission" date="2014-10" db="EMBL/GenBank/DDBJ databases">
        <title>Genome sequencing of Vitellibacter sp. D-24.</title>
        <authorList>
            <person name="Thevarajoo S."/>
            <person name="Selvaratnam C."/>
            <person name="Goh K.M."/>
            <person name="Chong C.S."/>
        </authorList>
    </citation>
    <scope>NUCLEOTIDE SEQUENCE [LARGE SCALE GENOMIC DNA]</scope>
    <source>
        <strain evidence="4">D-24</strain>
    </source>
</reference>
<feature type="chain" id="PRO_5007479870" description="Putative auto-transporter adhesin head GIN domain-containing protein" evidence="1">
    <location>
        <begin position="24"/>
        <end position="239"/>
    </location>
</feature>
<proteinExistence type="predicted"/>
<protein>
    <recommendedName>
        <fullName evidence="2">Putative auto-transporter adhesin head GIN domain-containing protein</fullName>
    </recommendedName>
</protein>
<organism evidence="3 4">
    <name type="scientific">Aequorivita aquimaris</name>
    <dbReference type="NCBI Taxonomy" id="1548749"/>
    <lineage>
        <taxon>Bacteria</taxon>
        <taxon>Pseudomonadati</taxon>
        <taxon>Bacteroidota</taxon>
        <taxon>Flavobacteriia</taxon>
        <taxon>Flavobacteriales</taxon>
        <taxon>Flavobacteriaceae</taxon>
        <taxon>Aequorivita</taxon>
    </lineage>
</organism>
<reference evidence="3 4" key="2">
    <citation type="journal article" date="2016" name="Int. J. Syst. Evol. Microbiol.">
        <title>Vitellibacter aquimaris sp. nov., a marine bacterium isolated from seawater.</title>
        <authorList>
            <person name="Thevarajoo S."/>
            <person name="Selvaratnam C."/>
            <person name="Goh K.M."/>
            <person name="Hong K.W."/>
            <person name="Chan X.Y."/>
            <person name="Chan K.G."/>
            <person name="Chong C.S."/>
        </authorList>
    </citation>
    <scope>NUCLEOTIDE SEQUENCE [LARGE SCALE GENOMIC DNA]</scope>
    <source>
        <strain evidence="3 4">D-24</strain>
    </source>
</reference>
<dbReference type="Proteomes" id="UP000070138">
    <property type="component" value="Unassembled WGS sequence"/>
</dbReference>
<keyword evidence="1" id="KW-0732">Signal</keyword>
<name>A0A137RLP8_9FLAO</name>
<evidence type="ECO:0000256" key="1">
    <source>
        <dbReference type="SAM" id="SignalP"/>
    </source>
</evidence>
<gene>
    <name evidence="3" type="ORF">LS48_01050</name>
</gene>
<dbReference type="Gene3D" id="2.160.20.120">
    <property type="match status" value="1"/>
</dbReference>
<evidence type="ECO:0000313" key="4">
    <source>
        <dbReference type="Proteomes" id="UP000070138"/>
    </source>
</evidence>
<evidence type="ECO:0000313" key="3">
    <source>
        <dbReference type="EMBL" id="KXO01095.1"/>
    </source>
</evidence>
<dbReference type="Pfam" id="PF10988">
    <property type="entry name" value="DUF2807"/>
    <property type="match status" value="1"/>
</dbReference>
<feature type="signal peptide" evidence="1">
    <location>
        <begin position="1"/>
        <end position="23"/>
    </location>
</feature>